<dbReference type="Proteomes" id="UP001519460">
    <property type="component" value="Unassembled WGS sequence"/>
</dbReference>
<dbReference type="AlphaFoldDB" id="A0ABD0KXL2"/>
<evidence type="ECO:0000313" key="1">
    <source>
        <dbReference type="EMBL" id="KAK7491899.1"/>
    </source>
</evidence>
<gene>
    <name evidence="1" type="ORF">BaRGS_00016918</name>
</gene>
<dbReference type="EMBL" id="JACVVK020000109">
    <property type="protein sequence ID" value="KAK7491899.1"/>
    <property type="molecule type" value="Genomic_DNA"/>
</dbReference>
<accession>A0ABD0KXL2</accession>
<sequence>MGLSRKLNPTFFSTILRQHRPSCIGLQTSIKCGVPRGQKDGNCYLSPSLPALTEASICVWQESPSPICLQQE</sequence>
<reference evidence="1 2" key="1">
    <citation type="journal article" date="2023" name="Sci. Data">
        <title>Genome assembly of the Korean intertidal mud-creeper Batillaria attramentaria.</title>
        <authorList>
            <person name="Patra A.K."/>
            <person name="Ho P.T."/>
            <person name="Jun S."/>
            <person name="Lee S.J."/>
            <person name="Kim Y."/>
            <person name="Won Y.J."/>
        </authorList>
    </citation>
    <scope>NUCLEOTIDE SEQUENCE [LARGE SCALE GENOMIC DNA]</scope>
    <source>
        <strain evidence="1">Wonlab-2016</strain>
    </source>
</reference>
<organism evidence="1 2">
    <name type="scientific">Batillaria attramentaria</name>
    <dbReference type="NCBI Taxonomy" id="370345"/>
    <lineage>
        <taxon>Eukaryota</taxon>
        <taxon>Metazoa</taxon>
        <taxon>Spiralia</taxon>
        <taxon>Lophotrochozoa</taxon>
        <taxon>Mollusca</taxon>
        <taxon>Gastropoda</taxon>
        <taxon>Caenogastropoda</taxon>
        <taxon>Sorbeoconcha</taxon>
        <taxon>Cerithioidea</taxon>
        <taxon>Batillariidae</taxon>
        <taxon>Batillaria</taxon>
    </lineage>
</organism>
<keyword evidence="2" id="KW-1185">Reference proteome</keyword>
<name>A0ABD0KXL2_9CAEN</name>
<protein>
    <submittedName>
        <fullName evidence="1">Uncharacterized protein</fullName>
    </submittedName>
</protein>
<feature type="non-terminal residue" evidence="1">
    <location>
        <position position="72"/>
    </location>
</feature>
<comment type="caution">
    <text evidence="1">The sequence shown here is derived from an EMBL/GenBank/DDBJ whole genome shotgun (WGS) entry which is preliminary data.</text>
</comment>
<proteinExistence type="predicted"/>
<evidence type="ECO:0000313" key="2">
    <source>
        <dbReference type="Proteomes" id="UP001519460"/>
    </source>
</evidence>